<dbReference type="Pfam" id="PF00392">
    <property type="entry name" value="GntR"/>
    <property type="match status" value="1"/>
</dbReference>
<dbReference type="OrthoDB" id="9804020at2"/>
<evidence type="ECO:0000313" key="8">
    <source>
        <dbReference type="Proteomes" id="UP000438699"/>
    </source>
</evidence>
<comment type="caution">
    <text evidence="7">The sequence shown here is derived from an EMBL/GenBank/DDBJ whole genome shotgun (WGS) entry which is preliminary data.</text>
</comment>
<accession>A0A6N6N5M4</accession>
<evidence type="ECO:0000256" key="2">
    <source>
        <dbReference type="ARBA" id="ARBA00022898"/>
    </source>
</evidence>
<dbReference type="Gene3D" id="1.10.10.10">
    <property type="entry name" value="Winged helix-like DNA-binding domain superfamily/Winged helix DNA-binding domain"/>
    <property type="match status" value="1"/>
</dbReference>
<dbReference type="Gene3D" id="3.40.640.10">
    <property type="entry name" value="Type I PLP-dependent aspartate aminotransferase-like (Major domain)"/>
    <property type="match status" value="1"/>
</dbReference>
<comment type="similarity">
    <text evidence="1">In the C-terminal section; belongs to the class-I pyridoxal-phosphate-dependent aminotransferase family.</text>
</comment>
<dbReference type="GO" id="GO:0008483">
    <property type="term" value="F:transaminase activity"/>
    <property type="evidence" value="ECO:0007669"/>
    <property type="project" value="UniProtKB-KW"/>
</dbReference>
<dbReference type="GO" id="GO:0003677">
    <property type="term" value="F:DNA binding"/>
    <property type="evidence" value="ECO:0007669"/>
    <property type="project" value="UniProtKB-KW"/>
</dbReference>
<dbReference type="SMART" id="SM00345">
    <property type="entry name" value="HTH_GNTR"/>
    <property type="match status" value="1"/>
</dbReference>
<evidence type="ECO:0000256" key="1">
    <source>
        <dbReference type="ARBA" id="ARBA00005384"/>
    </source>
</evidence>
<keyword evidence="5" id="KW-0804">Transcription</keyword>
<evidence type="ECO:0000256" key="4">
    <source>
        <dbReference type="ARBA" id="ARBA00023125"/>
    </source>
</evidence>
<dbReference type="GO" id="GO:0030170">
    <property type="term" value="F:pyridoxal phosphate binding"/>
    <property type="evidence" value="ECO:0007669"/>
    <property type="project" value="InterPro"/>
</dbReference>
<dbReference type="GO" id="GO:0003700">
    <property type="term" value="F:DNA-binding transcription factor activity"/>
    <property type="evidence" value="ECO:0007669"/>
    <property type="project" value="InterPro"/>
</dbReference>
<dbReference type="AlphaFoldDB" id="A0A6N6N5M4"/>
<organism evidence="7 8">
    <name type="scientific">Pseudodesulfovibrio senegalensis</name>
    <dbReference type="NCBI Taxonomy" id="1721087"/>
    <lineage>
        <taxon>Bacteria</taxon>
        <taxon>Pseudomonadati</taxon>
        <taxon>Thermodesulfobacteriota</taxon>
        <taxon>Desulfovibrionia</taxon>
        <taxon>Desulfovibrionales</taxon>
        <taxon>Desulfovibrionaceae</taxon>
    </lineage>
</organism>
<evidence type="ECO:0000256" key="3">
    <source>
        <dbReference type="ARBA" id="ARBA00023015"/>
    </source>
</evidence>
<dbReference type="InterPro" id="IPR015421">
    <property type="entry name" value="PyrdxlP-dep_Trfase_major"/>
</dbReference>
<dbReference type="InterPro" id="IPR004839">
    <property type="entry name" value="Aminotransferase_I/II_large"/>
</dbReference>
<reference evidence="7 8" key="1">
    <citation type="journal article" date="2017" name="Int. J. Syst. Evol. Microbiol.">
        <title>Desulfovibrio senegalensis sp. nov., a mesophilic sulfate reducer isolated from marine sediment.</title>
        <authorList>
            <person name="Thioye A."/>
            <person name="Gam Z.B.A."/>
            <person name="Mbengue M."/>
            <person name="Cayol J.L."/>
            <person name="Joseph-Bartoli M."/>
            <person name="Toure-Kane C."/>
            <person name="Labat M."/>
        </authorList>
    </citation>
    <scope>NUCLEOTIDE SEQUENCE [LARGE SCALE GENOMIC DNA]</scope>
    <source>
        <strain evidence="7 8">DSM 101509</strain>
    </source>
</reference>
<keyword evidence="8" id="KW-1185">Reference proteome</keyword>
<dbReference type="Proteomes" id="UP000438699">
    <property type="component" value="Unassembled WGS sequence"/>
</dbReference>
<dbReference type="SUPFAM" id="SSF46785">
    <property type="entry name" value="Winged helix' DNA-binding domain"/>
    <property type="match status" value="1"/>
</dbReference>
<keyword evidence="2" id="KW-0663">Pyridoxal phosphate</keyword>
<dbReference type="SUPFAM" id="SSF53383">
    <property type="entry name" value="PLP-dependent transferases"/>
    <property type="match status" value="1"/>
</dbReference>
<dbReference type="InterPro" id="IPR000524">
    <property type="entry name" value="Tscrpt_reg_HTH_GntR"/>
</dbReference>
<dbReference type="CDD" id="cd07377">
    <property type="entry name" value="WHTH_GntR"/>
    <property type="match status" value="1"/>
</dbReference>
<dbReference type="EMBL" id="WAIE01000001">
    <property type="protein sequence ID" value="KAB1443041.1"/>
    <property type="molecule type" value="Genomic_DNA"/>
</dbReference>
<dbReference type="Pfam" id="PF00155">
    <property type="entry name" value="Aminotran_1_2"/>
    <property type="match status" value="1"/>
</dbReference>
<dbReference type="PROSITE" id="PS50949">
    <property type="entry name" value="HTH_GNTR"/>
    <property type="match status" value="1"/>
</dbReference>
<dbReference type="Gene3D" id="3.90.1150.10">
    <property type="entry name" value="Aspartate Aminotransferase, domain 1"/>
    <property type="match status" value="1"/>
</dbReference>
<dbReference type="PANTHER" id="PTHR46577">
    <property type="entry name" value="HTH-TYPE TRANSCRIPTIONAL REGULATORY PROTEIN GABR"/>
    <property type="match status" value="1"/>
</dbReference>
<dbReference type="InterPro" id="IPR036390">
    <property type="entry name" value="WH_DNA-bd_sf"/>
</dbReference>
<keyword evidence="7" id="KW-0032">Aminotransferase</keyword>
<dbReference type="CDD" id="cd00609">
    <property type="entry name" value="AAT_like"/>
    <property type="match status" value="1"/>
</dbReference>
<proteinExistence type="inferred from homology"/>
<keyword evidence="4" id="KW-0238">DNA-binding</keyword>
<evidence type="ECO:0000256" key="5">
    <source>
        <dbReference type="ARBA" id="ARBA00023163"/>
    </source>
</evidence>
<dbReference type="InterPro" id="IPR051446">
    <property type="entry name" value="HTH_trans_reg/aminotransferase"/>
</dbReference>
<dbReference type="PANTHER" id="PTHR46577:SF2">
    <property type="entry name" value="TRANSCRIPTIONAL REGULATORY PROTEIN"/>
    <property type="match status" value="1"/>
</dbReference>
<gene>
    <name evidence="7" type="ORF">F8A88_01905</name>
</gene>
<evidence type="ECO:0000259" key="6">
    <source>
        <dbReference type="PROSITE" id="PS50949"/>
    </source>
</evidence>
<keyword evidence="3" id="KW-0805">Transcription regulation</keyword>
<dbReference type="InterPro" id="IPR015424">
    <property type="entry name" value="PyrdxlP-dep_Trfase"/>
</dbReference>
<sequence length="477" mass="52768">MNKNDDYRYQMVERRVLEMIDSGVLGMGSKLPSLRILSRDLCVSISTVNQAYVGLESRGIIESRPRSGFFVRRAASRLPAPETATETTSEALPVTRSGLIRTVLDAVGNKQAVPLNVVEPTPELLPVAEMGRIMAQVLRDHPGDALVYDTIPGNARLRKQIAFRSVETGTPARPDDVLITSGCLEALYISLRATTRPGDMVLIQAPTYYCFLHLLENLGLRAVEIPSYPDCGVKPADIAAALRKFDISTCIFSPNFNNPDASTTPDEAKREIVAMLAALDIPIIEDDVSTDLHFGPKRPGTMKQFDEKGLVLLCSSFSKTIAPGYRVGWMLPGRFMDKAQEVKYTTNVCTPTPTQMAVAEYLDRGRFERHVRKLRDRVEQQMDTMLRHIEEYFPAGTRATHPEGGGVLWLELPGNTDSVELFLAARAKGVNIAPGSIFSTQDKFNNHIRLSCTGVWSEEIRQGLETVGELARRINCG</sequence>
<dbReference type="InterPro" id="IPR036388">
    <property type="entry name" value="WH-like_DNA-bd_sf"/>
</dbReference>
<protein>
    <submittedName>
        <fullName evidence="7">PLP-dependent aminotransferase family protein</fullName>
    </submittedName>
</protein>
<name>A0A6N6N5M4_9BACT</name>
<dbReference type="RefSeq" id="WP_151149308.1">
    <property type="nucleotide sequence ID" value="NZ_WAIE01000001.1"/>
</dbReference>
<evidence type="ECO:0000313" key="7">
    <source>
        <dbReference type="EMBL" id="KAB1443041.1"/>
    </source>
</evidence>
<dbReference type="InterPro" id="IPR015422">
    <property type="entry name" value="PyrdxlP-dep_Trfase_small"/>
</dbReference>
<feature type="domain" description="HTH gntR-type" evidence="6">
    <location>
        <begin position="6"/>
        <end position="74"/>
    </location>
</feature>
<keyword evidence="7" id="KW-0808">Transferase</keyword>